<sequence length="256" mass="28798">MATLRQKQQYFVFVHGAQHGAWCWFKTIELLEQAGHLTKAVDLVSAGDSSVNADDVECFDHYNQPLYEVLESLGTNQKVILVCHSMGGTTVARACERYPLRIHVAVYIAGAMLKSGMSQSENHDEVFRETSKDAQFHFGKGEQNPPTSCWPSLEIVTKAYYNLCSSEDIQFAAKRLGGVPIMCDDATIFTANYHSVPRVYIRTSFDKAIAPHFQDRYVLQNPPTEVLHLESDHSPFFSATRELNEHLLYVAATYAN</sequence>
<dbReference type="GO" id="GO:0009694">
    <property type="term" value="P:jasmonic acid metabolic process"/>
    <property type="evidence" value="ECO:0000318"/>
    <property type="project" value="GO_Central"/>
</dbReference>
<dbReference type="RefSeq" id="XP_024356982.1">
    <property type="nucleotide sequence ID" value="XM_024501214.2"/>
</dbReference>
<name>A0A2K1IVT9_PHYPA</name>
<protein>
    <recommendedName>
        <fullName evidence="1">AB hydrolase-1 domain-containing protein</fullName>
    </recommendedName>
</protein>
<dbReference type="Gramene" id="Pp3c20_18860V3.2">
    <property type="protein sequence ID" value="Pp3c20_18860V3.2"/>
    <property type="gene ID" value="Pp3c20_18860"/>
</dbReference>
<dbReference type="GO" id="GO:0080030">
    <property type="term" value="F:methyl indole-3-acetate esterase activity"/>
    <property type="evidence" value="ECO:0000318"/>
    <property type="project" value="GO_Central"/>
</dbReference>
<dbReference type="OMA" id="FDHYNQP"/>
<dbReference type="EnsemblPlants" id="Pp3c20_18860V3.2">
    <property type="protein sequence ID" value="Pp3c20_18860V3.2"/>
    <property type="gene ID" value="Pp3c20_18860"/>
</dbReference>
<evidence type="ECO:0000313" key="4">
    <source>
        <dbReference type="Proteomes" id="UP000006727"/>
    </source>
</evidence>
<organism evidence="2">
    <name type="scientific">Physcomitrium patens</name>
    <name type="common">Spreading-leaved earth moss</name>
    <name type="synonym">Physcomitrella patens</name>
    <dbReference type="NCBI Taxonomy" id="3218"/>
    <lineage>
        <taxon>Eukaryota</taxon>
        <taxon>Viridiplantae</taxon>
        <taxon>Streptophyta</taxon>
        <taxon>Embryophyta</taxon>
        <taxon>Bryophyta</taxon>
        <taxon>Bryophytina</taxon>
        <taxon>Bryopsida</taxon>
        <taxon>Funariidae</taxon>
        <taxon>Funariales</taxon>
        <taxon>Funariaceae</taxon>
        <taxon>Physcomitrium</taxon>
    </lineage>
</organism>
<evidence type="ECO:0000259" key="1">
    <source>
        <dbReference type="Pfam" id="PF12697"/>
    </source>
</evidence>
<dbReference type="FunFam" id="3.40.50.1820:FF:000986">
    <property type="entry name" value="Predicted protein"/>
    <property type="match status" value="1"/>
</dbReference>
<dbReference type="EMBL" id="ABEU02000020">
    <property type="protein sequence ID" value="PNR33378.1"/>
    <property type="molecule type" value="Genomic_DNA"/>
</dbReference>
<evidence type="ECO:0000313" key="3">
    <source>
        <dbReference type="EnsemblPlants" id="Pp3c20_18860V3.1"/>
    </source>
</evidence>
<dbReference type="GO" id="GO:0080031">
    <property type="term" value="F:methyl salicylate esterase activity"/>
    <property type="evidence" value="ECO:0000318"/>
    <property type="project" value="GO_Central"/>
</dbReference>
<keyword evidence="4" id="KW-1185">Reference proteome</keyword>
<reference evidence="2 4" key="2">
    <citation type="journal article" date="2018" name="Plant J.">
        <title>The Physcomitrella patens chromosome-scale assembly reveals moss genome structure and evolution.</title>
        <authorList>
            <person name="Lang D."/>
            <person name="Ullrich K.K."/>
            <person name="Murat F."/>
            <person name="Fuchs J."/>
            <person name="Jenkins J."/>
            <person name="Haas F.B."/>
            <person name="Piednoel M."/>
            <person name="Gundlach H."/>
            <person name="Van Bel M."/>
            <person name="Meyberg R."/>
            <person name="Vives C."/>
            <person name="Morata J."/>
            <person name="Symeonidi A."/>
            <person name="Hiss M."/>
            <person name="Muchero W."/>
            <person name="Kamisugi Y."/>
            <person name="Saleh O."/>
            <person name="Blanc G."/>
            <person name="Decker E.L."/>
            <person name="van Gessel N."/>
            <person name="Grimwood J."/>
            <person name="Hayes R.D."/>
            <person name="Graham S.W."/>
            <person name="Gunter L.E."/>
            <person name="McDaniel S.F."/>
            <person name="Hoernstein S.N.W."/>
            <person name="Larsson A."/>
            <person name="Li F.W."/>
            <person name="Perroud P.F."/>
            <person name="Phillips J."/>
            <person name="Ranjan P."/>
            <person name="Rokshar D.S."/>
            <person name="Rothfels C.J."/>
            <person name="Schneider L."/>
            <person name="Shu S."/>
            <person name="Stevenson D.W."/>
            <person name="Thummler F."/>
            <person name="Tillich M."/>
            <person name="Villarreal Aguilar J.C."/>
            <person name="Widiez T."/>
            <person name="Wong G.K."/>
            <person name="Wymore A."/>
            <person name="Zhang Y."/>
            <person name="Zimmer A.D."/>
            <person name="Quatrano R.S."/>
            <person name="Mayer K.F.X."/>
            <person name="Goodstein D."/>
            <person name="Casacuberta J.M."/>
            <person name="Vandepoele K."/>
            <person name="Reski R."/>
            <person name="Cuming A.C."/>
            <person name="Tuskan G.A."/>
            <person name="Maumus F."/>
            <person name="Salse J."/>
            <person name="Schmutz J."/>
            <person name="Rensing S.A."/>
        </authorList>
    </citation>
    <scope>NUCLEOTIDE SEQUENCE [LARGE SCALE GENOMIC DNA]</scope>
    <source>
        <strain evidence="3 4">cv. Gransden 2004</strain>
    </source>
</reference>
<gene>
    <name evidence="3" type="primary">LOC112272970</name>
    <name evidence="2" type="ORF">PHYPA_025322</name>
</gene>
<dbReference type="PANTHER" id="PTHR10992">
    <property type="entry name" value="METHYLESTERASE FAMILY MEMBER"/>
    <property type="match status" value="1"/>
</dbReference>
<dbReference type="Pfam" id="PF12697">
    <property type="entry name" value="Abhydrolase_6"/>
    <property type="match status" value="1"/>
</dbReference>
<dbReference type="GO" id="GO:0080032">
    <property type="term" value="F:methyl jasmonate esterase activity"/>
    <property type="evidence" value="ECO:0000318"/>
    <property type="project" value="GO_Central"/>
</dbReference>
<proteinExistence type="predicted"/>
<dbReference type="GO" id="GO:0009696">
    <property type="term" value="P:salicylic acid metabolic process"/>
    <property type="evidence" value="ECO:0000318"/>
    <property type="project" value="GO_Central"/>
</dbReference>
<dbReference type="Gramene" id="Pp3c20_18860V3.1">
    <property type="protein sequence ID" value="Pp3c20_18860V3.1"/>
    <property type="gene ID" value="Pp3c20_18860"/>
</dbReference>
<dbReference type="GeneID" id="112272970"/>
<dbReference type="AlphaFoldDB" id="A0A2K1IVT9"/>
<evidence type="ECO:0000313" key="2">
    <source>
        <dbReference type="EMBL" id="PNR33378.1"/>
    </source>
</evidence>
<dbReference type="Proteomes" id="UP000006727">
    <property type="component" value="Chromosome 20"/>
</dbReference>
<dbReference type="PaxDb" id="3218-PP1S400_24V6.1"/>
<accession>A0A2K1IVT9</accession>
<dbReference type="Gene3D" id="3.40.50.1820">
    <property type="entry name" value="alpha/beta hydrolase"/>
    <property type="match status" value="1"/>
</dbReference>
<reference evidence="2 4" key="1">
    <citation type="journal article" date="2008" name="Science">
        <title>The Physcomitrella genome reveals evolutionary insights into the conquest of land by plants.</title>
        <authorList>
            <person name="Rensing S."/>
            <person name="Lang D."/>
            <person name="Zimmer A."/>
            <person name="Terry A."/>
            <person name="Salamov A."/>
            <person name="Shapiro H."/>
            <person name="Nishiyama T."/>
            <person name="Perroud P.-F."/>
            <person name="Lindquist E."/>
            <person name="Kamisugi Y."/>
            <person name="Tanahashi T."/>
            <person name="Sakakibara K."/>
            <person name="Fujita T."/>
            <person name="Oishi K."/>
            <person name="Shin-I T."/>
            <person name="Kuroki Y."/>
            <person name="Toyoda A."/>
            <person name="Suzuki Y."/>
            <person name="Hashimoto A."/>
            <person name="Yamaguchi K."/>
            <person name="Sugano A."/>
            <person name="Kohara Y."/>
            <person name="Fujiyama A."/>
            <person name="Anterola A."/>
            <person name="Aoki S."/>
            <person name="Ashton N."/>
            <person name="Barbazuk W.B."/>
            <person name="Barker E."/>
            <person name="Bennetzen J."/>
            <person name="Bezanilla M."/>
            <person name="Blankenship R."/>
            <person name="Cho S.H."/>
            <person name="Dutcher S."/>
            <person name="Estelle M."/>
            <person name="Fawcett J.A."/>
            <person name="Gundlach H."/>
            <person name="Hanada K."/>
            <person name="Heyl A."/>
            <person name="Hicks K.A."/>
            <person name="Hugh J."/>
            <person name="Lohr M."/>
            <person name="Mayer K."/>
            <person name="Melkozernov A."/>
            <person name="Murata T."/>
            <person name="Nelson D."/>
            <person name="Pils B."/>
            <person name="Prigge M."/>
            <person name="Reiss B."/>
            <person name="Renner T."/>
            <person name="Rombauts S."/>
            <person name="Rushton P."/>
            <person name="Sanderfoot A."/>
            <person name="Schween G."/>
            <person name="Shiu S.-H."/>
            <person name="Stueber K."/>
            <person name="Theodoulou F.L."/>
            <person name="Tu H."/>
            <person name="Van de Peer Y."/>
            <person name="Verrier P.J."/>
            <person name="Waters E."/>
            <person name="Wood A."/>
            <person name="Yang L."/>
            <person name="Cove D."/>
            <person name="Cuming A."/>
            <person name="Hasebe M."/>
            <person name="Lucas S."/>
            <person name="Mishler D.B."/>
            <person name="Reski R."/>
            <person name="Grigoriev I."/>
            <person name="Quatrano R.S."/>
            <person name="Boore J.L."/>
        </authorList>
    </citation>
    <scope>NUCLEOTIDE SEQUENCE [LARGE SCALE GENOMIC DNA]</scope>
    <source>
        <strain evidence="3 4">cv. Gransden 2004</strain>
    </source>
</reference>
<feature type="domain" description="AB hydrolase-1" evidence="1">
    <location>
        <begin position="11"/>
        <end position="244"/>
    </location>
</feature>
<dbReference type="EnsemblPlants" id="Pp3c20_18860V3.1">
    <property type="protein sequence ID" value="Pp3c20_18860V3.1"/>
    <property type="gene ID" value="Pp3c20_18860"/>
</dbReference>
<dbReference type="InterPro" id="IPR029058">
    <property type="entry name" value="AB_hydrolase_fold"/>
</dbReference>
<dbReference type="InterPro" id="IPR000073">
    <property type="entry name" value="AB_hydrolase_1"/>
</dbReference>
<dbReference type="PANTHER" id="PTHR10992:SF1032">
    <property type="entry name" value="METHYLESTERASE 17"/>
    <property type="match status" value="1"/>
</dbReference>
<dbReference type="SUPFAM" id="SSF53474">
    <property type="entry name" value="alpha/beta-Hydrolases"/>
    <property type="match status" value="1"/>
</dbReference>
<dbReference type="InterPro" id="IPR045889">
    <property type="entry name" value="MES/HNL"/>
</dbReference>
<reference evidence="3" key="3">
    <citation type="submission" date="2020-12" db="UniProtKB">
        <authorList>
            <consortium name="EnsemblPlants"/>
        </authorList>
    </citation>
    <scope>IDENTIFICATION</scope>
</reference>
<dbReference type="OrthoDB" id="408373at2759"/>